<dbReference type="InterPro" id="IPR001789">
    <property type="entry name" value="Sig_transdc_resp-reg_receiver"/>
</dbReference>
<evidence type="ECO:0000256" key="7">
    <source>
        <dbReference type="ARBA" id="ARBA00023163"/>
    </source>
</evidence>
<dbReference type="Proteomes" id="UP000317036">
    <property type="component" value="Unassembled WGS sequence"/>
</dbReference>
<feature type="modified residue" description="4-aspartylphosphate" evidence="8">
    <location>
        <position position="56"/>
    </location>
</feature>
<dbReference type="GO" id="GO:0000160">
    <property type="term" value="P:phosphorelay signal transduction system"/>
    <property type="evidence" value="ECO:0007669"/>
    <property type="project" value="UniProtKB-KW"/>
</dbReference>
<evidence type="ECO:0000256" key="2">
    <source>
        <dbReference type="ARBA" id="ARBA00022490"/>
    </source>
</evidence>
<protein>
    <submittedName>
        <fullName evidence="11">Helix-turn-helix domain-containing protein</fullName>
    </submittedName>
</protein>
<evidence type="ECO:0000256" key="3">
    <source>
        <dbReference type="ARBA" id="ARBA00022553"/>
    </source>
</evidence>
<dbReference type="InterPro" id="IPR018060">
    <property type="entry name" value="HTH_AraC"/>
</dbReference>
<dbReference type="SUPFAM" id="SSF52172">
    <property type="entry name" value="CheY-like"/>
    <property type="match status" value="1"/>
</dbReference>
<keyword evidence="3 8" id="KW-0597">Phosphoprotein</keyword>
<dbReference type="InterPro" id="IPR011006">
    <property type="entry name" value="CheY-like_superfamily"/>
</dbReference>
<dbReference type="GO" id="GO:0003700">
    <property type="term" value="F:DNA-binding transcription factor activity"/>
    <property type="evidence" value="ECO:0007669"/>
    <property type="project" value="InterPro"/>
</dbReference>
<dbReference type="PROSITE" id="PS00041">
    <property type="entry name" value="HTH_ARAC_FAMILY_1"/>
    <property type="match status" value="1"/>
</dbReference>
<feature type="domain" description="HTH araC/xylS-type" evidence="9">
    <location>
        <begin position="425"/>
        <end position="523"/>
    </location>
</feature>
<evidence type="ECO:0000259" key="9">
    <source>
        <dbReference type="PROSITE" id="PS01124"/>
    </source>
</evidence>
<keyword evidence="12" id="KW-1185">Reference proteome</keyword>
<keyword evidence="7" id="KW-0804">Transcription</keyword>
<evidence type="ECO:0000256" key="5">
    <source>
        <dbReference type="ARBA" id="ARBA00023015"/>
    </source>
</evidence>
<sequence length="525" mass="59866">MMYRVLIVDDEPEIRHGLLLKINWEELGILLAGEASHGSEALERLACEPIDIVMTDMNMPVMDGVSFLEACQEQYPSLRLLVITGYEDFHYAKVAIKSHVRDYLLKPVAQEELNNALSKVVQELKQERNRRDEQATVQWKLSQLYRENKEHFLVHLVREELPRNGSGSLSERFKLFELEGLGQSAVRFVTAGLVKRAEAEGDNGRTPERLRTPFEMLIREFAESYAAELQPAVFRDPSYPGLVHVILPGEAEAFVRELRDCVQQHLGFEPAVGVGRQVTGFQEWKEAYSSALLAWSMEAGGAEKAPAEADAALPADFAKLIQRCLSRGELEAFAKAIEQELRSAYQESRVRFVKRIFQLYLLLEAEAASAAERSTTLSDGEQLWVRPDLVWALDTVEKAKEYLLRLASGMQQPSDEDDPDRSLLQTARQYIDENYNYDLNLTMLAERFNYHPSYFSELFKAKVGKTFIQYLTEVRMAKAVRLLEDTSLNLWDIAELTGFSNASYFSSKFKKMYGVTPSEYRSKPI</sequence>
<comment type="caution">
    <text evidence="11">The sequence shown here is derived from an EMBL/GenBank/DDBJ whole genome shotgun (WGS) entry which is preliminary data.</text>
</comment>
<dbReference type="InterPro" id="IPR009057">
    <property type="entry name" value="Homeodomain-like_sf"/>
</dbReference>
<keyword evidence="4" id="KW-0902">Two-component regulatory system</keyword>
<keyword evidence="6" id="KW-0238">DNA-binding</keyword>
<proteinExistence type="predicted"/>
<reference evidence="11 12" key="1">
    <citation type="submission" date="2019-07" db="EMBL/GenBank/DDBJ databases">
        <authorList>
            <person name="Kim J."/>
        </authorList>
    </citation>
    <scope>NUCLEOTIDE SEQUENCE [LARGE SCALE GENOMIC DNA]</scope>
    <source>
        <strain evidence="11 12">JC52</strain>
    </source>
</reference>
<dbReference type="PROSITE" id="PS50110">
    <property type="entry name" value="RESPONSE_REGULATORY"/>
    <property type="match status" value="1"/>
</dbReference>
<evidence type="ECO:0000256" key="4">
    <source>
        <dbReference type="ARBA" id="ARBA00023012"/>
    </source>
</evidence>
<evidence type="ECO:0000256" key="1">
    <source>
        <dbReference type="ARBA" id="ARBA00004496"/>
    </source>
</evidence>
<dbReference type="SMART" id="SM00342">
    <property type="entry name" value="HTH_ARAC"/>
    <property type="match status" value="1"/>
</dbReference>
<feature type="domain" description="Response regulatory" evidence="10">
    <location>
        <begin position="4"/>
        <end position="121"/>
    </location>
</feature>
<evidence type="ECO:0000313" key="11">
    <source>
        <dbReference type="EMBL" id="TVY08550.1"/>
    </source>
</evidence>
<dbReference type="Pfam" id="PF12833">
    <property type="entry name" value="HTH_18"/>
    <property type="match status" value="1"/>
</dbReference>
<dbReference type="GO" id="GO:0043565">
    <property type="term" value="F:sequence-specific DNA binding"/>
    <property type="evidence" value="ECO:0007669"/>
    <property type="project" value="InterPro"/>
</dbReference>
<dbReference type="OrthoDB" id="342399at2"/>
<dbReference type="PANTHER" id="PTHR42713">
    <property type="entry name" value="HISTIDINE KINASE-RELATED"/>
    <property type="match status" value="1"/>
</dbReference>
<gene>
    <name evidence="11" type="ORF">FPZ49_18200</name>
</gene>
<name>A0A559K8U9_9BACL</name>
<dbReference type="PROSITE" id="PS01124">
    <property type="entry name" value="HTH_ARAC_FAMILY_2"/>
    <property type="match status" value="1"/>
</dbReference>
<dbReference type="Gene3D" id="3.40.50.2300">
    <property type="match status" value="1"/>
</dbReference>
<organism evidence="11 12">
    <name type="scientific">Paenibacillus cremeus</name>
    <dbReference type="NCBI Taxonomy" id="2163881"/>
    <lineage>
        <taxon>Bacteria</taxon>
        <taxon>Bacillati</taxon>
        <taxon>Bacillota</taxon>
        <taxon>Bacilli</taxon>
        <taxon>Bacillales</taxon>
        <taxon>Paenibacillaceae</taxon>
        <taxon>Paenibacillus</taxon>
    </lineage>
</organism>
<dbReference type="GO" id="GO:0005737">
    <property type="term" value="C:cytoplasm"/>
    <property type="evidence" value="ECO:0007669"/>
    <property type="project" value="UniProtKB-SubCell"/>
</dbReference>
<dbReference type="CDD" id="cd17536">
    <property type="entry name" value="REC_YesN-like"/>
    <property type="match status" value="1"/>
</dbReference>
<dbReference type="Gene3D" id="1.10.10.60">
    <property type="entry name" value="Homeodomain-like"/>
    <property type="match status" value="2"/>
</dbReference>
<dbReference type="Pfam" id="PF00072">
    <property type="entry name" value="Response_reg"/>
    <property type="match status" value="1"/>
</dbReference>
<dbReference type="SUPFAM" id="SSF46689">
    <property type="entry name" value="Homeodomain-like"/>
    <property type="match status" value="2"/>
</dbReference>
<comment type="subcellular location">
    <subcellularLocation>
        <location evidence="1">Cytoplasm</location>
    </subcellularLocation>
</comment>
<evidence type="ECO:0000259" key="10">
    <source>
        <dbReference type="PROSITE" id="PS50110"/>
    </source>
</evidence>
<dbReference type="InterPro" id="IPR020449">
    <property type="entry name" value="Tscrpt_reg_AraC-type_HTH"/>
</dbReference>
<evidence type="ECO:0000256" key="6">
    <source>
        <dbReference type="ARBA" id="ARBA00023125"/>
    </source>
</evidence>
<dbReference type="PANTHER" id="PTHR42713:SF3">
    <property type="entry name" value="TRANSCRIPTIONAL REGULATORY PROTEIN HPTR"/>
    <property type="match status" value="1"/>
</dbReference>
<keyword evidence="5" id="KW-0805">Transcription regulation</keyword>
<dbReference type="AlphaFoldDB" id="A0A559K8U9"/>
<dbReference type="InterPro" id="IPR051552">
    <property type="entry name" value="HptR"/>
</dbReference>
<evidence type="ECO:0000313" key="12">
    <source>
        <dbReference type="Proteomes" id="UP000317036"/>
    </source>
</evidence>
<dbReference type="PRINTS" id="PR00032">
    <property type="entry name" value="HTHARAC"/>
</dbReference>
<dbReference type="EMBL" id="VNJI01000022">
    <property type="protein sequence ID" value="TVY08550.1"/>
    <property type="molecule type" value="Genomic_DNA"/>
</dbReference>
<keyword evidence="2" id="KW-0963">Cytoplasm</keyword>
<dbReference type="InterPro" id="IPR018062">
    <property type="entry name" value="HTH_AraC-typ_CS"/>
</dbReference>
<accession>A0A559K8U9</accession>
<dbReference type="SMART" id="SM00448">
    <property type="entry name" value="REC"/>
    <property type="match status" value="1"/>
</dbReference>
<evidence type="ECO:0000256" key="8">
    <source>
        <dbReference type="PROSITE-ProRule" id="PRU00169"/>
    </source>
</evidence>